<dbReference type="NCBIfam" id="TIGR01837">
    <property type="entry name" value="PHA_granule_1"/>
    <property type="match status" value="1"/>
</dbReference>
<dbReference type="AlphaFoldDB" id="A0A8J7RGT6"/>
<proteinExistence type="predicted"/>
<reference evidence="2" key="1">
    <citation type="submission" date="2021-02" db="EMBL/GenBank/DDBJ databases">
        <title>Natronogracilivirga saccharolytica gen. nov. sp. nov. a new anaerobic, haloalkiliphilic carbohydrate-fermenting bacterium from soda lake and proposing of Cyclonatronumiaceae fam. nov. in the phylum Balneolaeota.</title>
        <authorList>
            <person name="Zhilina T.N."/>
            <person name="Sorokin D.Y."/>
            <person name="Zavarzina D.G."/>
            <person name="Toshchakov S.V."/>
            <person name="Kublanov I.V."/>
        </authorList>
    </citation>
    <scope>NUCLEOTIDE SEQUENCE</scope>
    <source>
        <strain evidence="2">Z-1702</strain>
    </source>
</reference>
<gene>
    <name evidence="2" type="ORF">NATSA_02900</name>
</gene>
<name>A0A8J7RGT6_9BACT</name>
<evidence type="ECO:0000313" key="3">
    <source>
        <dbReference type="Proteomes" id="UP000673975"/>
    </source>
</evidence>
<dbReference type="InterPro" id="IPR008769">
    <property type="entry name" value="PhaF_PhaI"/>
</dbReference>
<dbReference type="SUPFAM" id="SSF58113">
    <property type="entry name" value="Apolipoprotein A-I"/>
    <property type="match status" value="1"/>
</dbReference>
<feature type="region of interest" description="Disordered" evidence="1">
    <location>
        <begin position="122"/>
        <end position="141"/>
    </location>
</feature>
<dbReference type="NCBIfam" id="NF047773">
    <property type="entry name" value="phas_rel_Lepto"/>
    <property type="match status" value="1"/>
</dbReference>
<dbReference type="EMBL" id="JAFIDN010000002">
    <property type="protein sequence ID" value="MBP3191605.1"/>
    <property type="molecule type" value="Genomic_DNA"/>
</dbReference>
<organism evidence="2 3">
    <name type="scientific">Natronogracilivirga saccharolytica</name>
    <dbReference type="NCBI Taxonomy" id="2812953"/>
    <lineage>
        <taxon>Bacteria</taxon>
        <taxon>Pseudomonadati</taxon>
        <taxon>Balneolota</taxon>
        <taxon>Balneolia</taxon>
        <taxon>Balneolales</taxon>
        <taxon>Cyclonatronaceae</taxon>
        <taxon>Natronogracilivirga</taxon>
    </lineage>
</organism>
<evidence type="ECO:0000256" key="1">
    <source>
        <dbReference type="SAM" id="MobiDB-lite"/>
    </source>
</evidence>
<protein>
    <submittedName>
        <fullName evidence="2">Phasin family protein</fullName>
    </submittedName>
</protein>
<dbReference type="PANTHER" id="PTHR38664">
    <property type="entry name" value="SLR0058 PROTEIN"/>
    <property type="match status" value="1"/>
</dbReference>
<sequence>MSEKKKQEKKKQPEWNEKAKEIWLAGLGALSAVEEEGSKLFRSLVDRGSEFENKRKEQIDELWEDISERYKTAENRFGDKFDEVEETVESNVKSIVSRMGIPSRSEVEKLSKKVDALNEKLEKLEKQQKPSGSAKGGKTKS</sequence>
<keyword evidence="3" id="KW-1185">Reference proteome</keyword>
<dbReference type="Gene3D" id="1.20.120.20">
    <property type="entry name" value="Apolipoprotein"/>
    <property type="match status" value="1"/>
</dbReference>
<dbReference type="Proteomes" id="UP000673975">
    <property type="component" value="Unassembled WGS sequence"/>
</dbReference>
<comment type="caution">
    <text evidence="2">The sequence shown here is derived from an EMBL/GenBank/DDBJ whole genome shotgun (WGS) entry which is preliminary data.</text>
</comment>
<accession>A0A8J7RGT6</accession>
<dbReference type="Pfam" id="PF05597">
    <property type="entry name" value="Phasin"/>
    <property type="match status" value="1"/>
</dbReference>
<evidence type="ECO:0000313" key="2">
    <source>
        <dbReference type="EMBL" id="MBP3191605.1"/>
    </source>
</evidence>
<dbReference type="PANTHER" id="PTHR38664:SF1">
    <property type="entry name" value="SLR0058 PROTEIN"/>
    <property type="match status" value="1"/>
</dbReference>
<dbReference type="RefSeq" id="WP_210510260.1">
    <property type="nucleotide sequence ID" value="NZ_JAFIDN010000002.1"/>
</dbReference>